<evidence type="ECO:0000256" key="1">
    <source>
        <dbReference type="SAM" id="SignalP"/>
    </source>
</evidence>
<reference evidence="2 3" key="1">
    <citation type="submission" date="2014-09" db="EMBL/GenBank/DDBJ databases">
        <title>Draft Genome Sequence of Draconibacterium sp. JN14CK-3.</title>
        <authorList>
            <person name="Dong C."/>
            <person name="Lai Q."/>
            <person name="Shao Z."/>
        </authorList>
    </citation>
    <scope>NUCLEOTIDE SEQUENCE [LARGE SCALE GENOMIC DNA]</scope>
    <source>
        <strain evidence="2 3">JN14CK-3</strain>
    </source>
</reference>
<evidence type="ECO:0000313" key="2">
    <source>
        <dbReference type="EMBL" id="KJF44843.1"/>
    </source>
</evidence>
<sequence length="124" mass="14251">MKNLKIILIIFSLCFLTYTAGAQSEKSQAKSERIEEEVHIQCLCAGELLVGTVTWNHVVNKNSEHWNVQFGEMTGQTSHEKYRFVYVESIGKLVIFRVIGEKGLVTYMQWNAATGEYTFYCTSW</sequence>
<name>A0A0D8JG55_9BACT</name>
<gene>
    <name evidence="2" type="ORF">LH29_05235</name>
</gene>
<dbReference type="Proteomes" id="UP000032544">
    <property type="component" value="Unassembled WGS sequence"/>
</dbReference>
<dbReference type="RefSeq" id="WP_045026371.1">
    <property type="nucleotide sequence ID" value="NZ_JRHC01000001.1"/>
</dbReference>
<dbReference type="STRING" id="1544798.LH29_05235"/>
<keyword evidence="1" id="KW-0732">Signal</keyword>
<organism evidence="2 3">
    <name type="scientific">Draconibacterium sediminis</name>
    <dbReference type="NCBI Taxonomy" id="1544798"/>
    <lineage>
        <taxon>Bacteria</taxon>
        <taxon>Pseudomonadati</taxon>
        <taxon>Bacteroidota</taxon>
        <taxon>Bacteroidia</taxon>
        <taxon>Marinilabiliales</taxon>
        <taxon>Prolixibacteraceae</taxon>
        <taxon>Draconibacterium</taxon>
    </lineage>
</organism>
<protein>
    <recommendedName>
        <fullName evidence="4">Ig-like domain-containing protein</fullName>
    </recommendedName>
</protein>
<dbReference type="EMBL" id="JRHC01000001">
    <property type="protein sequence ID" value="KJF44843.1"/>
    <property type="molecule type" value="Genomic_DNA"/>
</dbReference>
<comment type="caution">
    <text evidence="2">The sequence shown here is derived from an EMBL/GenBank/DDBJ whole genome shotgun (WGS) entry which is preliminary data.</text>
</comment>
<evidence type="ECO:0000313" key="3">
    <source>
        <dbReference type="Proteomes" id="UP000032544"/>
    </source>
</evidence>
<keyword evidence="3" id="KW-1185">Reference proteome</keyword>
<evidence type="ECO:0008006" key="4">
    <source>
        <dbReference type="Google" id="ProtNLM"/>
    </source>
</evidence>
<dbReference type="AlphaFoldDB" id="A0A0D8JG55"/>
<feature type="chain" id="PRO_5002331575" description="Ig-like domain-containing protein" evidence="1">
    <location>
        <begin position="23"/>
        <end position="124"/>
    </location>
</feature>
<feature type="signal peptide" evidence="1">
    <location>
        <begin position="1"/>
        <end position="22"/>
    </location>
</feature>
<accession>A0A0D8JG55</accession>
<proteinExistence type="predicted"/>